<dbReference type="CDD" id="cd03801">
    <property type="entry name" value="GT4_PimA-like"/>
    <property type="match status" value="1"/>
</dbReference>
<protein>
    <recommendedName>
        <fullName evidence="4">Glycosyltransferase subfamily 4-like N-terminal domain-containing protein</fullName>
    </recommendedName>
</protein>
<organism evidence="2 3">
    <name type="scientific">Candidatus Taylorbacteria bacterium CG11_big_fil_rev_8_21_14_0_20_46_11</name>
    <dbReference type="NCBI Taxonomy" id="1975025"/>
    <lineage>
        <taxon>Bacteria</taxon>
        <taxon>Candidatus Tayloriibacteriota</taxon>
    </lineage>
</organism>
<comment type="caution">
    <text evidence="2">The sequence shown here is derived from an EMBL/GenBank/DDBJ whole genome shotgun (WGS) entry which is preliminary data.</text>
</comment>
<proteinExistence type="predicted"/>
<evidence type="ECO:0000313" key="2">
    <source>
        <dbReference type="EMBL" id="PIQ69067.1"/>
    </source>
</evidence>
<sequence>MKILIATGIYPPDIGGPAQYARGVEIAWKKEGHEVNVLAFRFERKLPTGIRHLYYFFRILFSLRGVDFVFSPDTFSAAIPALFACKLLGKKLIVRTGGDFLWEQYVERTGDLVLLRTFYATQLAQLSVKEGIIFRLVRLLLTKADAVIFSTSWQRDIFAKPYTLDMTKCFIVENFYGTHEVTQHSNIRRNVGISEKVFVGGTRPLKWKNISRVSQAFERVRKDGVPVSLQMETGSHGKFLSDIQDCHAVIIASLGDISPNTILDAISLGKPFILTRETGLYERLKDVAVWVNPESVADIAEKIEWLADEKNYTEQCKKVAEFSFTHSYEEIAAEVITIYRNAH</sequence>
<evidence type="ECO:0000256" key="1">
    <source>
        <dbReference type="ARBA" id="ARBA00022679"/>
    </source>
</evidence>
<gene>
    <name evidence="2" type="ORF">COV91_01075</name>
</gene>
<dbReference type="PANTHER" id="PTHR46401">
    <property type="entry name" value="GLYCOSYLTRANSFERASE WBBK-RELATED"/>
    <property type="match status" value="1"/>
</dbReference>
<dbReference type="Gene3D" id="3.40.50.2000">
    <property type="entry name" value="Glycogen Phosphorylase B"/>
    <property type="match status" value="2"/>
</dbReference>
<dbReference type="GO" id="GO:0016757">
    <property type="term" value="F:glycosyltransferase activity"/>
    <property type="evidence" value="ECO:0007669"/>
    <property type="project" value="TreeGrafter"/>
</dbReference>
<reference evidence="2 3" key="1">
    <citation type="submission" date="2017-09" db="EMBL/GenBank/DDBJ databases">
        <title>Depth-based differentiation of microbial function through sediment-hosted aquifers and enrichment of novel symbionts in the deep terrestrial subsurface.</title>
        <authorList>
            <person name="Probst A.J."/>
            <person name="Ladd B."/>
            <person name="Jarett J.K."/>
            <person name="Geller-Mcgrath D.E."/>
            <person name="Sieber C.M."/>
            <person name="Emerson J.B."/>
            <person name="Anantharaman K."/>
            <person name="Thomas B.C."/>
            <person name="Malmstrom R."/>
            <person name="Stieglmeier M."/>
            <person name="Klingl A."/>
            <person name="Woyke T."/>
            <person name="Ryan C.M."/>
            <person name="Banfield J.F."/>
        </authorList>
    </citation>
    <scope>NUCLEOTIDE SEQUENCE [LARGE SCALE GENOMIC DNA]</scope>
    <source>
        <strain evidence="2">CG11_big_fil_rev_8_21_14_0_20_46_11</strain>
    </source>
</reference>
<dbReference type="Proteomes" id="UP000229342">
    <property type="component" value="Unassembled WGS sequence"/>
</dbReference>
<dbReference type="EMBL" id="PCVG01000014">
    <property type="protein sequence ID" value="PIQ69067.1"/>
    <property type="molecule type" value="Genomic_DNA"/>
</dbReference>
<keyword evidence="1" id="KW-0808">Transferase</keyword>
<name>A0A2H0KCW1_9BACT</name>
<dbReference type="SUPFAM" id="SSF53756">
    <property type="entry name" value="UDP-Glycosyltransferase/glycogen phosphorylase"/>
    <property type="match status" value="1"/>
</dbReference>
<dbReference type="PANTHER" id="PTHR46401:SF2">
    <property type="entry name" value="GLYCOSYLTRANSFERASE WBBK-RELATED"/>
    <property type="match status" value="1"/>
</dbReference>
<evidence type="ECO:0008006" key="4">
    <source>
        <dbReference type="Google" id="ProtNLM"/>
    </source>
</evidence>
<accession>A0A2H0KCW1</accession>
<evidence type="ECO:0000313" key="3">
    <source>
        <dbReference type="Proteomes" id="UP000229342"/>
    </source>
</evidence>
<dbReference type="AlphaFoldDB" id="A0A2H0KCW1"/>